<keyword evidence="2" id="KW-1185">Reference proteome</keyword>
<accession>A0A318LMH9</accession>
<sequence length="93" mass="9782">MRLLGTVRDRLAVGGTPRWAALGVAAWMVYVALGHDRRGRPPLPLDDPLAARLRAAVGTEPASIVAGLLGVTELFGDDLPGHAEFRALLTDSG</sequence>
<organism evidence="1 2">
    <name type="scientific">Prauserella flavalba</name>
    <dbReference type="NCBI Taxonomy" id="1477506"/>
    <lineage>
        <taxon>Bacteria</taxon>
        <taxon>Bacillati</taxon>
        <taxon>Actinomycetota</taxon>
        <taxon>Actinomycetes</taxon>
        <taxon>Pseudonocardiales</taxon>
        <taxon>Pseudonocardiaceae</taxon>
        <taxon>Prauserella</taxon>
    </lineage>
</organism>
<dbReference type="EMBL" id="MASU01000005">
    <property type="protein sequence ID" value="PXY35836.1"/>
    <property type="molecule type" value="Genomic_DNA"/>
</dbReference>
<comment type="caution">
    <text evidence="1">The sequence shown here is derived from an EMBL/GenBank/DDBJ whole genome shotgun (WGS) entry which is preliminary data.</text>
</comment>
<gene>
    <name evidence="1" type="ORF">BA062_10195</name>
</gene>
<evidence type="ECO:0000313" key="1">
    <source>
        <dbReference type="EMBL" id="PXY35836.1"/>
    </source>
</evidence>
<dbReference type="RefSeq" id="WP_110335844.1">
    <property type="nucleotide sequence ID" value="NZ_MASU01000005.1"/>
</dbReference>
<dbReference type="InterPro" id="IPR008927">
    <property type="entry name" value="6-PGluconate_DH-like_C_sf"/>
</dbReference>
<dbReference type="InterPro" id="IPR013328">
    <property type="entry name" value="6PGD_dom2"/>
</dbReference>
<protein>
    <submittedName>
        <fullName evidence="1">Uncharacterized protein</fullName>
    </submittedName>
</protein>
<dbReference type="Gene3D" id="1.10.1040.10">
    <property type="entry name" value="N-(1-d-carboxylethyl)-l-norvaline Dehydrogenase, domain 2"/>
    <property type="match status" value="1"/>
</dbReference>
<dbReference type="OrthoDB" id="271711at2"/>
<dbReference type="SUPFAM" id="SSF48179">
    <property type="entry name" value="6-phosphogluconate dehydrogenase C-terminal domain-like"/>
    <property type="match status" value="1"/>
</dbReference>
<reference evidence="1 2" key="1">
    <citation type="submission" date="2016-07" db="EMBL/GenBank/DDBJ databases">
        <title>Draft genome sequence of Prauserella sp. YIM 121212, isolated from alkaline soil.</title>
        <authorList>
            <person name="Ruckert C."/>
            <person name="Albersmeier A."/>
            <person name="Jiang C.-L."/>
            <person name="Jiang Y."/>
            <person name="Kalinowski J."/>
            <person name="Schneider O."/>
            <person name="Winkler A."/>
            <person name="Zotchev S.B."/>
        </authorList>
    </citation>
    <scope>NUCLEOTIDE SEQUENCE [LARGE SCALE GENOMIC DNA]</scope>
    <source>
        <strain evidence="1 2">YIM 121212</strain>
    </source>
</reference>
<dbReference type="Proteomes" id="UP000247892">
    <property type="component" value="Unassembled WGS sequence"/>
</dbReference>
<name>A0A318LMH9_9PSEU</name>
<evidence type="ECO:0000313" key="2">
    <source>
        <dbReference type="Proteomes" id="UP000247892"/>
    </source>
</evidence>
<proteinExistence type="predicted"/>
<dbReference type="AlphaFoldDB" id="A0A318LMH9"/>